<dbReference type="Proteomes" id="UP000278085">
    <property type="component" value="Unassembled WGS sequence"/>
</dbReference>
<feature type="transmembrane region" description="Helical" evidence="1">
    <location>
        <begin position="42"/>
        <end position="60"/>
    </location>
</feature>
<dbReference type="AlphaFoldDB" id="A0A430HMC0"/>
<dbReference type="EMBL" id="RXLQ01000006">
    <property type="protein sequence ID" value="RSZ58698.1"/>
    <property type="molecule type" value="Genomic_DNA"/>
</dbReference>
<comment type="caution">
    <text evidence="2">The sequence shown here is derived from an EMBL/GenBank/DDBJ whole genome shotgun (WGS) entry which is preliminary data.</text>
</comment>
<dbReference type="Pfam" id="PF20398">
    <property type="entry name" value="DUF6691"/>
    <property type="match status" value="1"/>
</dbReference>
<keyword evidence="1" id="KW-0472">Membrane</keyword>
<dbReference type="InterPro" id="IPR046513">
    <property type="entry name" value="DUF6691"/>
</dbReference>
<name>A0A430HMC0_9BURK</name>
<keyword evidence="1" id="KW-1133">Transmembrane helix</keyword>
<feature type="transmembrane region" description="Helical" evidence="1">
    <location>
        <begin position="112"/>
        <end position="129"/>
    </location>
</feature>
<keyword evidence="3" id="KW-1185">Reference proteome</keyword>
<reference evidence="2 3" key="1">
    <citation type="submission" date="2018-12" db="EMBL/GenBank/DDBJ databases">
        <authorList>
            <person name="Yang E."/>
        </authorList>
    </citation>
    <scope>NUCLEOTIDE SEQUENCE [LARGE SCALE GENOMIC DNA]</scope>
    <source>
        <strain evidence="2 3">SOD</strain>
    </source>
</reference>
<gene>
    <name evidence="2" type="ORF">EJB06_13805</name>
</gene>
<proteinExistence type="predicted"/>
<feature type="transmembrane region" description="Helical" evidence="1">
    <location>
        <begin position="80"/>
        <end position="106"/>
    </location>
</feature>
<evidence type="ECO:0000256" key="1">
    <source>
        <dbReference type="SAM" id="Phobius"/>
    </source>
</evidence>
<sequence length="139" mass="14146">MKHTMTAFASGLVFGLGLILSGMTDPSRVIGFLDLAGNFDPALAFVMGGAIPVAAIAFRIAARRRATPLAPATGKIDTPLLLGALTFGAGWGVAGYCPGPALASLLTGGADAGIFVAAMLGGMLLFELAQSVRKRRQGR</sequence>
<evidence type="ECO:0000313" key="2">
    <source>
        <dbReference type="EMBL" id="RSZ58698.1"/>
    </source>
</evidence>
<organism evidence="2 3">
    <name type="scientific">Massilia atriviolacea</name>
    <dbReference type="NCBI Taxonomy" id="2495579"/>
    <lineage>
        <taxon>Bacteria</taxon>
        <taxon>Pseudomonadati</taxon>
        <taxon>Pseudomonadota</taxon>
        <taxon>Betaproteobacteria</taxon>
        <taxon>Burkholderiales</taxon>
        <taxon>Oxalobacteraceae</taxon>
        <taxon>Telluria group</taxon>
        <taxon>Massilia</taxon>
    </lineage>
</organism>
<evidence type="ECO:0000313" key="3">
    <source>
        <dbReference type="Proteomes" id="UP000278085"/>
    </source>
</evidence>
<keyword evidence="1" id="KW-0812">Transmembrane</keyword>
<dbReference type="OrthoDB" id="9790409at2"/>
<protein>
    <submittedName>
        <fullName evidence="2">YeeE/YedE family protein</fullName>
    </submittedName>
</protein>
<accession>A0A430HMC0</accession>